<dbReference type="Proteomes" id="UP000801428">
    <property type="component" value="Unassembled WGS sequence"/>
</dbReference>
<dbReference type="InterPro" id="IPR010730">
    <property type="entry name" value="HET"/>
</dbReference>
<protein>
    <recommendedName>
        <fullName evidence="1">Heterokaryon incompatibility domain-containing protein</fullName>
    </recommendedName>
</protein>
<accession>A0A9P4T9H7</accession>
<dbReference type="EMBL" id="SWKU01000022">
    <property type="protein sequence ID" value="KAF2997689.1"/>
    <property type="molecule type" value="Genomic_DNA"/>
</dbReference>
<evidence type="ECO:0000313" key="3">
    <source>
        <dbReference type="Proteomes" id="UP000801428"/>
    </source>
</evidence>
<dbReference type="OrthoDB" id="2958217at2759"/>
<name>A0A9P4T9H7_CURKU</name>
<evidence type="ECO:0000313" key="2">
    <source>
        <dbReference type="EMBL" id="KAF2997689.1"/>
    </source>
</evidence>
<reference evidence="2" key="1">
    <citation type="submission" date="2019-04" db="EMBL/GenBank/DDBJ databases">
        <title>Sequencing of skin fungus with MAO and IRED activity.</title>
        <authorList>
            <person name="Marsaioli A.J."/>
            <person name="Bonatto J.M.C."/>
            <person name="Reis Junior O."/>
        </authorList>
    </citation>
    <scope>NUCLEOTIDE SEQUENCE</scope>
    <source>
        <strain evidence="2">30M1</strain>
    </source>
</reference>
<dbReference type="PANTHER" id="PTHR33112">
    <property type="entry name" value="DOMAIN PROTEIN, PUTATIVE-RELATED"/>
    <property type="match status" value="1"/>
</dbReference>
<gene>
    <name evidence="2" type="ORF">E8E13_006337</name>
</gene>
<evidence type="ECO:0000259" key="1">
    <source>
        <dbReference type="Pfam" id="PF06985"/>
    </source>
</evidence>
<organism evidence="2 3">
    <name type="scientific">Curvularia kusanoi</name>
    <name type="common">Cochliobolus kusanoi</name>
    <dbReference type="NCBI Taxonomy" id="90978"/>
    <lineage>
        <taxon>Eukaryota</taxon>
        <taxon>Fungi</taxon>
        <taxon>Dikarya</taxon>
        <taxon>Ascomycota</taxon>
        <taxon>Pezizomycotina</taxon>
        <taxon>Dothideomycetes</taxon>
        <taxon>Pleosporomycetidae</taxon>
        <taxon>Pleosporales</taxon>
        <taxon>Pleosporineae</taxon>
        <taxon>Pleosporaceae</taxon>
        <taxon>Curvularia</taxon>
    </lineage>
</organism>
<sequence length="616" mass="70426">MKPYDGYDFGLWFDIAHADSQGVPEKHPVAVTFGCLHKEKAEECAMQLSLDPGTRSDRSLGQARTWIDQCCANHYRCAVQTSGSQLPTRLIYVERANDQSISAKLCLRQSIQPDERYLSLSHRWGDSKFLTLTARVLEEWQMSIPVSDLSKVFQDAFLVSAALGFSYIWIDSLCIVQDDQDDWKRESATMHHVYRGATCNLSATDFENSTDGLMTSRRLCYTVPPIVQPVWRPTQEELDAEVTSLETARQRIATLGPDRKYIVTEIDPFIRVFRGPLFYRAWILQEQLLASRTLHFGREQMSWECNKLLANEVWPVGFSIPTVGDKKDMSGGHISQFDLDDLATKENFEIHQAWKNLLNDYLNRDITHPSDRIPALSGLASEFRTMLANDTYRYGLWMRDPSSLLWTPLRDKDAETNIVVGIPSWSWAKYSSQIFWRHDRTSGALGDAIDWTHRTYSYCLDVGAFGTSAHELVLKGPLLLPTSRKIGMTNFYGLFSQNFRYVEHCGGSACLFDLDHLFLKEITVDGELQLPLLHIMPMVKVFWDTWKRDKPVYIAWGLALLREPSLERALYRRVGTATLNSIQDNLTDLLPPLQSDIDEDDYLEQDDGGIYTIVVV</sequence>
<proteinExistence type="predicted"/>
<comment type="caution">
    <text evidence="2">The sequence shown here is derived from an EMBL/GenBank/DDBJ whole genome shotgun (WGS) entry which is preliminary data.</text>
</comment>
<dbReference type="Pfam" id="PF06985">
    <property type="entry name" value="HET"/>
    <property type="match status" value="1"/>
</dbReference>
<feature type="domain" description="Heterokaryon incompatibility" evidence="1">
    <location>
        <begin position="117"/>
        <end position="286"/>
    </location>
</feature>
<dbReference type="PANTHER" id="PTHR33112:SF10">
    <property type="entry name" value="TOL"/>
    <property type="match status" value="1"/>
</dbReference>
<dbReference type="AlphaFoldDB" id="A0A9P4T9H7"/>
<keyword evidence="3" id="KW-1185">Reference proteome</keyword>